<dbReference type="InterPro" id="IPR002528">
    <property type="entry name" value="MATE_fam"/>
</dbReference>
<keyword evidence="5" id="KW-1003">Cell membrane</keyword>
<keyword evidence="7 10" id="KW-1133">Transmembrane helix</keyword>
<protein>
    <recommendedName>
        <fullName evidence="3">Multidrug export protein MepA</fullName>
    </recommendedName>
</protein>
<keyword evidence="9" id="KW-0046">Antibiotic resistance</keyword>
<evidence type="ECO:0000256" key="9">
    <source>
        <dbReference type="ARBA" id="ARBA00023251"/>
    </source>
</evidence>
<dbReference type="InterPro" id="IPR048279">
    <property type="entry name" value="MdtK-like"/>
</dbReference>
<dbReference type="GO" id="GO:0046677">
    <property type="term" value="P:response to antibiotic"/>
    <property type="evidence" value="ECO:0007669"/>
    <property type="project" value="UniProtKB-KW"/>
</dbReference>
<feature type="transmembrane region" description="Helical" evidence="10">
    <location>
        <begin position="50"/>
        <end position="71"/>
    </location>
</feature>
<evidence type="ECO:0000256" key="2">
    <source>
        <dbReference type="ARBA" id="ARBA00008417"/>
    </source>
</evidence>
<feature type="transmembrane region" description="Helical" evidence="10">
    <location>
        <begin position="302"/>
        <end position="321"/>
    </location>
</feature>
<evidence type="ECO:0000256" key="4">
    <source>
        <dbReference type="ARBA" id="ARBA00022448"/>
    </source>
</evidence>
<evidence type="ECO:0000256" key="5">
    <source>
        <dbReference type="ARBA" id="ARBA00022475"/>
    </source>
</evidence>
<keyword evidence="12" id="KW-1185">Reference proteome</keyword>
<dbReference type="PIRSF" id="PIRSF006603">
    <property type="entry name" value="DinF"/>
    <property type="match status" value="1"/>
</dbReference>
<feature type="transmembrane region" description="Helical" evidence="10">
    <location>
        <begin position="258"/>
        <end position="281"/>
    </location>
</feature>
<evidence type="ECO:0000256" key="6">
    <source>
        <dbReference type="ARBA" id="ARBA00022692"/>
    </source>
</evidence>
<evidence type="ECO:0000313" key="12">
    <source>
        <dbReference type="Proteomes" id="UP000184301"/>
    </source>
</evidence>
<dbReference type="STRING" id="1121950.SAMN02745243_00892"/>
<evidence type="ECO:0000256" key="8">
    <source>
        <dbReference type="ARBA" id="ARBA00023136"/>
    </source>
</evidence>
<organism evidence="11 12">
    <name type="scientific">Hespellia stercorisuis DSM 15480</name>
    <dbReference type="NCBI Taxonomy" id="1121950"/>
    <lineage>
        <taxon>Bacteria</taxon>
        <taxon>Bacillati</taxon>
        <taxon>Bacillota</taxon>
        <taxon>Clostridia</taxon>
        <taxon>Lachnospirales</taxon>
        <taxon>Lachnospiraceae</taxon>
        <taxon>Hespellia</taxon>
    </lineage>
</organism>
<feature type="transmembrane region" description="Helical" evidence="10">
    <location>
        <begin position="182"/>
        <end position="206"/>
    </location>
</feature>
<feature type="transmembrane region" description="Helical" evidence="10">
    <location>
        <begin position="21"/>
        <end position="44"/>
    </location>
</feature>
<keyword evidence="6 10" id="KW-0812">Transmembrane</keyword>
<gene>
    <name evidence="11" type="ORF">SAMN02745243_00892</name>
</gene>
<evidence type="ECO:0000256" key="10">
    <source>
        <dbReference type="SAM" id="Phobius"/>
    </source>
</evidence>
<dbReference type="GO" id="GO:0005886">
    <property type="term" value="C:plasma membrane"/>
    <property type="evidence" value="ECO:0007669"/>
    <property type="project" value="UniProtKB-SubCell"/>
</dbReference>
<feature type="transmembrane region" description="Helical" evidence="10">
    <location>
        <begin position="83"/>
        <end position="105"/>
    </location>
</feature>
<keyword evidence="4" id="KW-0813">Transport</keyword>
<dbReference type="AlphaFoldDB" id="A0A1M6KCS1"/>
<dbReference type="PANTHER" id="PTHR43823">
    <property type="entry name" value="SPORULATION PROTEIN YKVU"/>
    <property type="match status" value="1"/>
</dbReference>
<dbReference type="GO" id="GO:0015297">
    <property type="term" value="F:antiporter activity"/>
    <property type="evidence" value="ECO:0007669"/>
    <property type="project" value="InterPro"/>
</dbReference>
<dbReference type="InterPro" id="IPR051327">
    <property type="entry name" value="MATE_MepA_subfamily"/>
</dbReference>
<dbReference type="RefSeq" id="WP_073105829.1">
    <property type="nucleotide sequence ID" value="NZ_FQZY01000011.1"/>
</dbReference>
<dbReference type="EMBL" id="FQZY01000011">
    <property type="protein sequence ID" value="SHJ56763.1"/>
    <property type="molecule type" value="Genomic_DNA"/>
</dbReference>
<dbReference type="PANTHER" id="PTHR43823:SF3">
    <property type="entry name" value="MULTIDRUG EXPORT PROTEIN MEPA"/>
    <property type="match status" value="1"/>
</dbReference>
<dbReference type="CDD" id="cd13143">
    <property type="entry name" value="MATE_MepA_like"/>
    <property type="match status" value="1"/>
</dbReference>
<comment type="similarity">
    <text evidence="2">Belongs to the multi antimicrobial extrusion (MATE) (TC 2.A.66.1) family. MepA subfamily.</text>
</comment>
<evidence type="ECO:0000256" key="1">
    <source>
        <dbReference type="ARBA" id="ARBA00004651"/>
    </source>
</evidence>
<evidence type="ECO:0000313" key="11">
    <source>
        <dbReference type="EMBL" id="SHJ56763.1"/>
    </source>
</evidence>
<accession>A0A1M6KCS1</accession>
<comment type="subcellular location">
    <subcellularLocation>
        <location evidence="1">Cell membrane</location>
        <topology evidence="1">Multi-pass membrane protein</topology>
    </subcellularLocation>
</comment>
<feature type="transmembrane region" description="Helical" evidence="10">
    <location>
        <begin position="383"/>
        <end position="401"/>
    </location>
</feature>
<feature type="transmembrane region" description="Helical" evidence="10">
    <location>
        <begin position="155"/>
        <end position="176"/>
    </location>
</feature>
<feature type="transmembrane region" description="Helical" evidence="10">
    <location>
        <begin position="125"/>
        <end position="143"/>
    </location>
</feature>
<reference evidence="11 12" key="1">
    <citation type="submission" date="2016-11" db="EMBL/GenBank/DDBJ databases">
        <authorList>
            <person name="Jaros S."/>
            <person name="Januszkiewicz K."/>
            <person name="Wedrychowicz H."/>
        </authorList>
    </citation>
    <scope>NUCLEOTIDE SEQUENCE [LARGE SCALE GENOMIC DNA]</scope>
    <source>
        <strain evidence="11 12">DSM 15480</strain>
    </source>
</reference>
<feature type="transmembrane region" description="Helical" evidence="10">
    <location>
        <begin position="227"/>
        <end position="252"/>
    </location>
</feature>
<evidence type="ECO:0000256" key="7">
    <source>
        <dbReference type="ARBA" id="ARBA00022989"/>
    </source>
</evidence>
<name>A0A1M6KCS1_9FIRM</name>
<evidence type="ECO:0000256" key="3">
    <source>
        <dbReference type="ARBA" id="ARBA00022106"/>
    </source>
</evidence>
<dbReference type="GO" id="GO:0042910">
    <property type="term" value="F:xenobiotic transmembrane transporter activity"/>
    <property type="evidence" value="ECO:0007669"/>
    <property type="project" value="InterPro"/>
</dbReference>
<proteinExistence type="inferred from homology"/>
<sequence length="429" mass="45678">MSIRKQFAKYVSQNIMGMIGMSLYILADTFFISLAEGAMGITALNLVLPIYSLIFAVGAMIGVGSAIRFKILRARDDAHADRYFSNAVLCALALGMVFVVLGGLFPGQIVALMGGDAQIVAVGTSYTRIFMLFTPFFMWNHICNAFVRNDGNPTVAMAATLGSSLFNIVMDYVLMFPLGMGMAGAALATAVSPIIGIAICSIHFLSKKNTIRFRWTVPSPKLLLQSCQLGISAFIGEISSGVTTIVFNMLILRLAGNIGVAAYGVIANTSLVAISVFNGVAQGAQPLFSDLYGKGERGAVRRVLRMGVLTALVLAVIMVVLSRVGAESIVAVFNSERDEVMASYAVNGLKLYFMGFLFAGFNIVVTGYLSAVESVRWAFTTSIMRGVVAIILCALVLSATLGLNGVWLAFPAAEMVTAVVAVLAVRKSR</sequence>
<dbReference type="Proteomes" id="UP000184301">
    <property type="component" value="Unassembled WGS sequence"/>
</dbReference>
<dbReference type="OrthoDB" id="305360at2"/>
<feature type="transmembrane region" description="Helical" evidence="10">
    <location>
        <begin position="351"/>
        <end position="371"/>
    </location>
</feature>
<keyword evidence="8 10" id="KW-0472">Membrane</keyword>
<dbReference type="InterPro" id="IPR045070">
    <property type="entry name" value="MATE_MepA-like"/>
</dbReference>
<dbReference type="Pfam" id="PF01554">
    <property type="entry name" value="MatE"/>
    <property type="match status" value="2"/>
</dbReference>